<evidence type="ECO:0008006" key="3">
    <source>
        <dbReference type="Google" id="ProtNLM"/>
    </source>
</evidence>
<accession>A0ABQ3HUR1</accession>
<evidence type="ECO:0000313" key="1">
    <source>
        <dbReference type="EMBL" id="GHE36704.1"/>
    </source>
</evidence>
<sequence>MKSTLGLLTLIIGLLTACEKTTNVDVLLSTSGKLNYKLIDDSGKGVPNVKVSLYDMIGSYSNQNVLIDQRTTDAAGVADFGDLNPKTYLLRADSVGVNNVGYMVQEYLQVITGETRQRETKVTDFSGTLTVTVQAYNNQRLRNVGVAVIPANRWYYSANTTYALRVADVKGVTDESGQAVLKIPSDKEYVLCLYNSSTNATYNAYNYIRVQKGQKADQTVLIY</sequence>
<gene>
    <name evidence="1" type="ORF">GCM10017764_19840</name>
</gene>
<reference evidence="2" key="1">
    <citation type="journal article" date="2019" name="Int. J. Syst. Evol. Microbiol.">
        <title>The Global Catalogue of Microorganisms (GCM) 10K type strain sequencing project: providing services to taxonomists for standard genome sequencing and annotation.</title>
        <authorList>
            <consortium name="The Broad Institute Genomics Platform"/>
            <consortium name="The Broad Institute Genome Sequencing Center for Infectious Disease"/>
            <person name="Wu L."/>
            <person name="Ma J."/>
        </authorList>
    </citation>
    <scope>NUCLEOTIDE SEQUENCE [LARGE SCALE GENOMIC DNA]</scope>
    <source>
        <strain evidence="2">CGMCC 1.12966</strain>
    </source>
</reference>
<evidence type="ECO:0000313" key="2">
    <source>
        <dbReference type="Proteomes" id="UP000620550"/>
    </source>
</evidence>
<dbReference type="RefSeq" id="WP_189626511.1">
    <property type="nucleotide sequence ID" value="NZ_BNAF01000007.1"/>
</dbReference>
<dbReference type="PROSITE" id="PS51257">
    <property type="entry name" value="PROKAR_LIPOPROTEIN"/>
    <property type="match status" value="1"/>
</dbReference>
<protein>
    <recommendedName>
        <fullName evidence="3">Prealbumin-like fold domain-containing protein</fullName>
    </recommendedName>
</protein>
<dbReference type="SUPFAM" id="SSF49478">
    <property type="entry name" value="Cna protein B-type domain"/>
    <property type="match status" value="1"/>
</dbReference>
<keyword evidence="2" id="KW-1185">Reference proteome</keyword>
<dbReference type="InterPro" id="IPR013783">
    <property type="entry name" value="Ig-like_fold"/>
</dbReference>
<dbReference type="Gene3D" id="2.60.40.10">
    <property type="entry name" value="Immunoglobulins"/>
    <property type="match status" value="1"/>
</dbReference>
<organism evidence="1 2">
    <name type="scientific">Sphingobacterium griseoflavum</name>
    <dbReference type="NCBI Taxonomy" id="1474952"/>
    <lineage>
        <taxon>Bacteria</taxon>
        <taxon>Pseudomonadati</taxon>
        <taxon>Bacteroidota</taxon>
        <taxon>Sphingobacteriia</taxon>
        <taxon>Sphingobacteriales</taxon>
        <taxon>Sphingobacteriaceae</taxon>
        <taxon>Sphingobacterium</taxon>
    </lineage>
</organism>
<comment type="caution">
    <text evidence="1">The sequence shown here is derived from an EMBL/GenBank/DDBJ whole genome shotgun (WGS) entry which is preliminary data.</text>
</comment>
<proteinExistence type="predicted"/>
<dbReference type="Proteomes" id="UP000620550">
    <property type="component" value="Unassembled WGS sequence"/>
</dbReference>
<dbReference type="EMBL" id="BNAF01000007">
    <property type="protein sequence ID" value="GHE36704.1"/>
    <property type="molecule type" value="Genomic_DNA"/>
</dbReference>
<name>A0ABQ3HUR1_9SPHI</name>